<keyword evidence="2 7" id="KW-0853">WD repeat</keyword>
<keyword evidence="6" id="KW-0131">Cell cycle</keyword>
<dbReference type="SMART" id="SM00320">
    <property type="entry name" value="WD40"/>
    <property type="match status" value="6"/>
</dbReference>
<feature type="repeat" description="WD" evidence="7">
    <location>
        <begin position="338"/>
        <end position="370"/>
    </location>
</feature>
<dbReference type="OrthoDB" id="10263272at2759"/>
<dbReference type="InterPro" id="IPR036322">
    <property type="entry name" value="WD40_repeat_dom_sf"/>
</dbReference>
<evidence type="ECO:0000313" key="11">
    <source>
        <dbReference type="Proteomes" id="UP000835052"/>
    </source>
</evidence>
<dbReference type="InterPro" id="IPR015943">
    <property type="entry name" value="WD40/YVTN_repeat-like_dom_sf"/>
</dbReference>
<comment type="caution">
    <text evidence="10">The sequence shown here is derived from an EMBL/GenBank/DDBJ whole genome shotgun (WGS) entry which is preliminary data.</text>
</comment>
<feature type="region of interest" description="Disordered" evidence="8">
    <location>
        <begin position="22"/>
        <end position="67"/>
    </location>
</feature>
<feature type="region of interest" description="Disordered" evidence="8">
    <location>
        <begin position="99"/>
        <end position="122"/>
    </location>
</feature>
<dbReference type="InterPro" id="IPR001680">
    <property type="entry name" value="WD40_rpt"/>
</dbReference>
<reference evidence="10" key="1">
    <citation type="submission" date="2020-10" db="EMBL/GenBank/DDBJ databases">
        <authorList>
            <person name="Kikuchi T."/>
        </authorList>
    </citation>
    <scope>NUCLEOTIDE SEQUENCE</scope>
    <source>
        <strain evidence="10">NKZ352</strain>
    </source>
</reference>
<dbReference type="InterPro" id="IPR033010">
    <property type="entry name" value="Cdc20/Fizzy"/>
</dbReference>
<comment type="similarity">
    <text evidence="1">Belongs to the WD repeat CDC20/Fizzy family.</text>
</comment>
<keyword evidence="4" id="KW-0677">Repeat</keyword>
<evidence type="ECO:0000256" key="6">
    <source>
        <dbReference type="ARBA" id="ARBA00023306"/>
    </source>
</evidence>
<dbReference type="AlphaFoldDB" id="A0A8S1GQG4"/>
<dbReference type="PROSITE" id="PS50294">
    <property type="entry name" value="WD_REPEATS_REGION"/>
    <property type="match status" value="1"/>
</dbReference>
<dbReference type="GO" id="GO:0051301">
    <property type="term" value="P:cell division"/>
    <property type="evidence" value="ECO:0007669"/>
    <property type="project" value="UniProtKB-KW"/>
</dbReference>
<dbReference type="GO" id="GO:0005680">
    <property type="term" value="C:anaphase-promoting complex"/>
    <property type="evidence" value="ECO:0007669"/>
    <property type="project" value="TreeGrafter"/>
</dbReference>
<dbReference type="PROSITE" id="PS50082">
    <property type="entry name" value="WD_REPEATS_2"/>
    <property type="match status" value="1"/>
</dbReference>
<evidence type="ECO:0000256" key="3">
    <source>
        <dbReference type="ARBA" id="ARBA00022618"/>
    </source>
</evidence>
<keyword evidence="5" id="KW-0498">Mitosis</keyword>
<evidence type="ECO:0000259" key="9">
    <source>
        <dbReference type="Pfam" id="PF24807"/>
    </source>
</evidence>
<dbReference type="GO" id="GO:0010997">
    <property type="term" value="F:anaphase-promoting complex binding"/>
    <property type="evidence" value="ECO:0007669"/>
    <property type="project" value="InterPro"/>
</dbReference>
<feature type="domain" description="CDC20/Fizzy WD40" evidence="9">
    <location>
        <begin position="196"/>
        <end position="511"/>
    </location>
</feature>
<organism evidence="10 11">
    <name type="scientific">Caenorhabditis auriculariae</name>
    <dbReference type="NCBI Taxonomy" id="2777116"/>
    <lineage>
        <taxon>Eukaryota</taxon>
        <taxon>Metazoa</taxon>
        <taxon>Ecdysozoa</taxon>
        <taxon>Nematoda</taxon>
        <taxon>Chromadorea</taxon>
        <taxon>Rhabditida</taxon>
        <taxon>Rhabditina</taxon>
        <taxon>Rhabditomorpha</taxon>
        <taxon>Rhabditoidea</taxon>
        <taxon>Rhabditidae</taxon>
        <taxon>Peloderinae</taxon>
        <taxon>Caenorhabditis</taxon>
    </lineage>
</organism>
<evidence type="ECO:0000313" key="10">
    <source>
        <dbReference type="EMBL" id="CAD6184958.1"/>
    </source>
</evidence>
<evidence type="ECO:0000256" key="8">
    <source>
        <dbReference type="SAM" id="MobiDB-lite"/>
    </source>
</evidence>
<sequence length="536" mass="59055">MAFRDVTNGFTPMSTAMRALDIGAGRSKGPGSAGRSTMAIGRKGGASQGLSLRKRDMTPTRNTNIVPNASMVGDRFLGVRMNEDEFDRANHLINHHMHGKKEDSLDTSHSAPNSPKKELTEGDRLKRMLRAKSSGNITDAKEDERILCYKKNLAPPPAVGYVNQAKVLYSVSGVINPASSVKKSIRNVSQTAIKVLDAPGLAKDLYSRHVDWGVHNWVAVAMTNDVYLWNTESGDIKNFFEDSPPMNEGAITGVKWSHDGKYLTLGYASGAVKIYDPNRPRTSTNVRELRTLRVGGGQRCAAMAWRKNGILTTGYKSGDIVNHDVRIHNHVVSAWGGEAGHSRDVTDLQWSADESMCASASADRTAKVWEERFVRSTDNSIIRNPSPLHTMDEHLGQVRCVQFCNFRDGILATGGGTGDGTVRLWDVKRNFQQLKEISICASGGVGGIVFNRAYSEMLTASDDGLLRICRFNASYKISHEIRASAEALMDCVASPNDEILTTDMEETLKVYRLFQVDKSTNILDRMQPRNVGFNVR</sequence>
<dbReference type="GO" id="GO:0031145">
    <property type="term" value="P:anaphase-promoting complex-dependent catabolic process"/>
    <property type="evidence" value="ECO:0007669"/>
    <property type="project" value="TreeGrafter"/>
</dbReference>
<evidence type="ECO:0000256" key="5">
    <source>
        <dbReference type="ARBA" id="ARBA00022776"/>
    </source>
</evidence>
<dbReference type="Gene3D" id="2.130.10.10">
    <property type="entry name" value="YVTN repeat-like/Quinoprotein amine dehydrogenase"/>
    <property type="match status" value="1"/>
</dbReference>
<accession>A0A8S1GQG4</accession>
<dbReference type="SUPFAM" id="SSF50978">
    <property type="entry name" value="WD40 repeat-like"/>
    <property type="match status" value="1"/>
</dbReference>
<dbReference type="PANTHER" id="PTHR19918">
    <property type="entry name" value="CELL DIVISION CYCLE 20 CDC20 FIZZY -RELATED"/>
    <property type="match status" value="1"/>
</dbReference>
<dbReference type="Proteomes" id="UP000835052">
    <property type="component" value="Unassembled WGS sequence"/>
</dbReference>
<gene>
    <name evidence="10" type="ORF">CAUJ_LOCUS877</name>
</gene>
<dbReference type="Pfam" id="PF24807">
    <property type="entry name" value="WD40_CDC20-Fz"/>
    <property type="match status" value="1"/>
</dbReference>
<name>A0A8S1GQG4_9PELO</name>
<protein>
    <recommendedName>
        <fullName evidence="9">CDC20/Fizzy WD40 domain-containing protein</fullName>
    </recommendedName>
</protein>
<dbReference type="GO" id="GO:1905786">
    <property type="term" value="P:positive regulation of anaphase-promoting complex-dependent catabolic process"/>
    <property type="evidence" value="ECO:0007669"/>
    <property type="project" value="TreeGrafter"/>
</dbReference>
<proteinExistence type="inferred from homology"/>
<evidence type="ECO:0000256" key="2">
    <source>
        <dbReference type="ARBA" id="ARBA00022574"/>
    </source>
</evidence>
<evidence type="ECO:0000256" key="1">
    <source>
        <dbReference type="ARBA" id="ARBA00006445"/>
    </source>
</evidence>
<dbReference type="GO" id="GO:1990757">
    <property type="term" value="F:ubiquitin ligase activator activity"/>
    <property type="evidence" value="ECO:0007669"/>
    <property type="project" value="TreeGrafter"/>
</dbReference>
<keyword evidence="3" id="KW-0132">Cell division</keyword>
<evidence type="ECO:0000256" key="4">
    <source>
        <dbReference type="ARBA" id="ARBA00022737"/>
    </source>
</evidence>
<dbReference type="PANTHER" id="PTHR19918:SF8">
    <property type="entry name" value="FI02843P"/>
    <property type="match status" value="1"/>
</dbReference>
<keyword evidence="11" id="KW-1185">Reference proteome</keyword>
<dbReference type="InterPro" id="IPR056150">
    <property type="entry name" value="WD40_CDC20-Fz"/>
</dbReference>
<dbReference type="EMBL" id="CAJGYM010000001">
    <property type="protein sequence ID" value="CAD6184958.1"/>
    <property type="molecule type" value="Genomic_DNA"/>
</dbReference>
<evidence type="ECO:0000256" key="7">
    <source>
        <dbReference type="PROSITE-ProRule" id="PRU00221"/>
    </source>
</evidence>